<name>A0ABR2IBV8_9PEZI</name>
<comment type="caution">
    <text evidence="2">The sequence shown here is derived from an EMBL/GenBank/DDBJ whole genome shotgun (WGS) entry which is preliminary data.</text>
</comment>
<dbReference type="SUPFAM" id="SSF53927">
    <property type="entry name" value="Cytidine deaminase-like"/>
    <property type="match status" value="1"/>
</dbReference>
<dbReference type="Pfam" id="PF18785">
    <property type="entry name" value="Inv-AAD"/>
    <property type="match status" value="1"/>
</dbReference>
<reference evidence="2 3" key="1">
    <citation type="journal article" date="2024" name="IMA Fungus">
        <title>Apiospora arundinis, a panoply of carbohydrate-active enzymes and secondary metabolites.</title>
        <authorList>
            <person name="Sorensen T."/>
            <person name="Petersen C."/>
            <person name="Muurmann A.T."/>
            <person name="Christiansen J.V."/>
            <person name="Brundto M.L."/>
            <person name="Overgaard C.K."/>
            <person name="Boysen A.T."/>
            <person name="Wollenberg R.D."/>
            <person name="Larsen T.O."/>
            <person name="Sorensen J.L."/>
            <person name="Nielsen K.L."/>
            <person name="Sondergaard T.E."/>
        </authorList>
    </citation>
    <scope>NUCLEOTIDE SEQUENCE [LARGE SCALE GENOMIC DNA]</scope>
    <source>
        <strain evidence="2 3">AAU 773</strain>
    </source>
</reference>
<sequence>MSECDSHPRIATGDHEAYMAYALSRARLSPPAATKFCVGAVLVDAHTNHILSTGYSLELPGDRPGDPGTTHAEHCCFIKMAEKHGVPEAELAKILPTNTVLYTTMEPCGERLSGNKACVDRILALKDVLKTVYIGIREPGTFIASNRGQEWLETAGVTVIQMKSMEDQILEVSLAGIRSDG</sequence>
<dbReference type="InterPro" id="IPR016193">
    <property type="entry name" value="Cytidine_deaminase-like"/>
</dbReference>
<dbReference type="PROSITE" id="PS51747">
    <property type="entry name" value="CYT_DCMP_DEAMINASES_2"/>
    <property type="match status" value="1"/>
</dbReference>
<feature type="domain" description="CMP/dCMP-type deaminase" evidence="1">
    <location>
        <begin position="13"/>
        <end position="150"/>
    </location>
</feature>
<keyword evidence="3" id="KW-1185">Reference proteome</keyword>
<evidence type="ECO:0000313" key="2">
    <source>
        <dbReference type="EMBL" id="KAK8860143.1"/>
    </source>
</evidence>
<evidence type="ECO:0000313" key="3">
    <source>
        <dbReference type="Proteomes" id="UP001390339"/>
    </source>
</evidence>
<dbReference type="Gene3D" id="3.40.140.10">
    <property type="entry name" value="Cytidine Deaminase, domain 2"/>
    <property type="match status" value="1"/>
</dbReference>
<protein>
    <submittedName>
        <fullName evidence="2">DRAP deaminase</fullName>
    </submittedName>
</protein>
<organism evidence="2 3">
    <name type="scientific">Apiospora arundinis</name>
    <dbReference type="NCBI Taxonomy" id="335852"/>
    <lineage>
        <taxon>Eukaryota</taxon>
        <taxon>Fungi</taxon>
        <taxon>Dikarya</taxon>
        <taxon>Ascomycota</taxon>
        <taxon>Pezizomycotina</taxon>
        <taxon>Sordariomycetes</taxon>
        <taxon>Xylariomycetidae</taxon>
        <taxon>Amphisphaeriales</taxon>
        <taxon>Apiosporaceae</taxon>
        <taxon>Apiospora</taxon>
    </lineage>
</organism>
<accession>A0ABR2IBV8</accession>
<gene>
    <name evidence="2" type="ORF">PGQ11_010877</name>
</gene>
<dbReference type="EMBL" id="JAPCWZ010000006">
    <property type="protein sequence ID" value="KAK8860143.1"/>
    <property type="molecule type" value="Genomic_DNA"/>
</dbReference>
<proteinExistence type="predicted"/>
<dbReference type="InterPro" id="IPR002125">
    <property type="entry name" value="CMP_dCMP_dom"/>
</dbReference>
<dbReference type="Proteomes" id="UP001390339">
    <property type="component" value="Unassembled WGS sequence"/>
</dbReference>
<evidence type="ECO:0000259" key="1">
    <source>
        <dbReference type="PROSITE" id="PS51747"/>
    </source>
</evidence>